<dbReference type="Proteomes" id="UP001161247">
    <property type="component" value="Chromosome 4"/>
</dbReference>
<evidence type="ECO:0000313" key="6">
    <source>
        <dbReference type="Proteomes" id="UP001161247"/>
    </source>
</evidence>
<name>A0AAV1D0D3_OLDCO</name>
<protein>
    <submittedName>
        <fullName evidence="5">OLC1v1038602C1</fullName>
    </submittedName>
</protein>
<evidence type="ECO:0000256" key="2">
    <source>
        <dbReference type="ARBA" id="ARBA00023004"/>
    </source>
</evidence>
<gene>
    <name evidence="5" type="ORF">OLC1_LOCUS10926</name>
</gene>
<proteinExistence type="inferred from homology"/>
<keyword evidence="1 3" id="KW-0479">Metal-binding</keyword>
<dbReference type="InterPro" id="IPR027443">
    <property type="entry name" value="IPNS-like_sf"/>
</dbReference>
<accession>A0AAV1D0D3</accession>
<sequence>MAAPTLVPNLLPMIDINKAKMISPGTPSWLESCATVRRALEEYGFFVAIYDQISSKLKQEVFDLASELFELPLETKVKNTRNMVDGYIGQLPNAPLHESTAISNATTAQAVESFTNLMWPSGNDRFKNAISSHAKLVGELENFVNKMVFDSYGAGKHIKQYIESTTFILRLISYKPLQEGLENGEIGANIHTDKGFLSIIHQNQVNALSVETRDGQWIDVDFPPNSCVIMAGDAYEAWSNGRIRPAKHQVIMKAGDQTRYTAVLTSYKEGTVEIPEELVDEEYPLQYKPFDHMGLVEFSYSGTLSDMSGSAAKSFCGITA</sequence>
<evidence type="ECO:0000313" key="5">
    <source>
        <dbReference type="EMBL" id="CAI9101309.1"/>
    </source>
</evidence>
<dbReference type="InterPro" id="IPR005123">
    <property type="entry name" value="Oxoglu/Fe-dep_dioxygenase_dom"/>
</dbReference>
<evidence type="ECO:0000259" key="4">
    <source>
        <dbReference type="PROSITE" id="PS51471"/>
    </source>
</evidence>
<dbReference type="PANTHER" id="PTHR47990">
    <property type="entry name" value="2-OXOGLUTARATE (2OG) AND FE(II)-DEPENDENT OXYGENASE SUPERFAMILY PROTEIN-RELATED"/>
    <property type="match status" value="1"/>
</dbReference>
<dbReference type="InterPro" id="IPR050231">
    <property type="entry name" value="Iron_ascorbate_oxido_reductase"/>
</dbReference>
<dbReference type="EMBL" id="OX459121">
    <property type="protein sequence ID" value="CAI9101309.1"/>
    <property type="molecule type" value="Genomic_DNA"/>
</dbReference>
<evidence type="ECO:0000256" key="1">
    <source>
        <dbReference type="ARBA" id="ARBA00022723"/>
    </source>
</evidence>
<dbReference type="SUPFAM" id="SSF51197">
    <property type="entry name" value="Clavaminate synthase-like"/>
    <property type="match status" value="1"/>
</dbReference>
<dbReference type="AlphaFoldDB" id="A0AAV1D0D3"/>
<comment type="similarity">
    <text evidence="3">Belongs to the iron/ascorbate-dependent oxidoreductase family.</text>
</comment>
<keyword evidence="6" id="KW-1185">Reference proteome</keyword>
<dbReference type="InterPro" id="IPR026992">
    <property type="entry name" value="DIOX_N"/>
</dbReference>
<evidence type="ECO:0000256" key="3">
    <source>
        <dbReference type="RuleBase" id="RU003682"/>
    </source>
</evidence>
<keyword evidence="3" id="KW-0560">Oxidoreductase</keyword>
<dbReference type="Gene3D" id="2.60.120.330">
    <property type="entry name" value="B-lactam Antibiotic, Isopenicillin N Synthase, Chain"/>
    <property type="match status" value="1"/>
</dbReference>
<dbReference type="GO" id="GO:0016706">
    <property type="term" value="F:2-oxoglutarate-dependent dioxygenase activity"/>
    <property type="evidence" value="ECO:0007669"/>
    <property type="project" value="UniProtKB-ARBA"/>
</dbReference>
<dbReference type="InterPro" id="IPR044861">
    <property type="entry name" value="IPNS-like_FE2OG_OXY"/>
</dbReference>
<keyword evidence="2 3" id="KW-0408">Iron</keyword>
<dbReference type="GO" id="GO:0009805">
    <property type="term" value="P:coumarin biosynthetic process"/>
    <property type="evidence" value="ECO:0007669"/>
    <property type="project" value="UniProtKB-ARBA"/>
</dbReference>
<reference evidence="5" key="1">
    <citation type="submission" date="2023-03" db="EMBL/GenBank/DDBJ databases">
        <authorList>
            <person name="Julca I."/>
        </authorList>
    </citation>
    <scope>NUCLEOTIDE SEQUENCE</scope>
</reference>
<dbReference type="GO" id="GO:0046872">
    <property type="term" value="F:metal ion binding"/>
    <property type="evidence" value="ECO:0007669"/>
    <property type="project" value="UniProtKB-KW"/>
</dbReference>
<dbReference type="Pfam" id="PF14226">
    <property type="entry name" value="DIOX_N"/>
    <property type="match status" value="1"/>
</dbReference>
<dbReference type="PROSITE" id="PS51471">
    <property type="entry name" value="FE2OG_OXY"/>
    <property type="match status" value="1"/>
</dbReference>
<feature type="domain" description="Fe2OG dioxygenase" evidence="4">
    <location>
        <begin position="165"/>
        <end position="270"/>
    </location>
</feature>
<organism evidence="5 6">
    <name type="scientific">Oldenlandia corymbosa var. corymbosa</name>
    <dbReference type="NCBI Taxonomy" id="529605"/>
    <lineage>
        <taxon>Eukaryota</taxon>
        <taxon>Viridiplantae</taxon>
        <taxon>Streptophyta</taxon>
        <taxon>Embryophyta</taxon>
        <taxon>Tracheophyta</taxon>
        <taxon>Spermatophyta</taxon>
        <taxon>Magnoliopsida</taxon>
        <taxon>eudicotyledons</taxon>
        <taxon>Gunneridae</taxon>
        <taxon>Pentapetalae</taxon>
        <taxon>asterids</taxon>
        <taxon>lamiids</taxon>
        <taxon>Gentianales</taxon>
        <taxon>Rubiaceae</taxon>
        <taxon>Rubioideae</taxon>
        <taxon>Spermacoceae</taxon>
        <taxon>Hedyotis-Oldenlandia complex</taxon>
        <taxon>Oldenlandia</taxon>
    </lineage>
</organism>
<dbReference type="Pfam" id="PF03171">
    <property type="entry name" value="2OG-FeII_Oxy"/>
    <property type="match status" value="1"/>
</dbReference>
<dbReference type="GO" id="GO:0002238">
    <property type="term" value="P:response to molecule of fungal origin"/>
    <property type="evidence" value="ECO:0007669"/>
    <property type="project" value="UniProtKB-ARBA"/>
</dbReference>